<dbReference type="SUPFAM" id="SSF53756">
    <property type="entry name" value="UDP-Glycosyltransferase/glycogen phosphorylase"/>
    <property type="match status" value="1"/>
</dbReference>
<dbReference type="InterPro" id="IPR050194">
    <property type="entry name" value="Glycosyltransferase_grp1"/>
</dbReference>
<accession>A0A846MVJ1</accession>
<sequence>MKIVDISEFYSPTGGGVRQYVDQKFAAASRHGHSLSVIAPGTEDRIETRAGGKIIWIKTPQLPLDPNYRMFWGKEAVFAAIDAEKPDILEGSSPWRGGWLAAKWPGNAVKMLFMHADPVAVYPQTLLAGKLSPKNIDMLFGWYWAYLRNLNSHFDGCVVAGSWLAKRFQRYGLKNLHVAPFGVETSRFHPGLRDEALRTEMLAQCGLGPDAALVLNVGRHHPEKRVPTLIEIVKLAQKDHKIGFFVVGDGFIHNTIKAKADTVPNVHLAGWVKDRELVARMLASADVILHGSSAETYGFAVAEGLCCGTPVVVPDSGGAADLAAPAYAETYTPGEAEDGARALSKILIRDRAVLSRAAVTAAQERIGDLDGHFDKLFALFESQLTKPIRLREPVICEDAYVSPEHV</sequence>
<name>A0A846MVJ1_9PROT</name>
<protein>
    <submittedName>
        <fullName evidence="3">Alpha-1,6-mannosyltransferase</fullName>
        <ecNumber evidence="3">2.4.1.-</ecNumber>
    </submittedName>
</protein>
<organism evidence="3 4">
    <name type="scientific">Rhizomicrobium palustre</name>
    <dbReference type="NCBI Taxonomy" id="189966"/>
    <lineage>
        <taxon>Bacteria</taxon>
        <taxon>Pseudomonadati</taxon>
        <taxon>Pseudomonadota</taxon>
        <taxon>Alphaproteobacteria</taxon>
        <taxon>Micropepsales</taxon>
        <taxon>Micropepsaceae</taxon>
        <taxon>Rhizomicrobium</taxon>
    </lineage>
</organism>
<evidence type="ECO:0000259" key="1">
    <source>
        <dbReference type="Pfam" id="PF00534"/>
    </source>
</evidence>
<proteinExistence type="predicted"/>
<dbReference type="EC" id="2.4.1.-" evidence="3"/>
<evidence type="ECO:0000313" key="3">
    <source>
        <dbReference type="EMBL" id="NIK87383.1"/>
    </source>
</evidence>
<dbReference type="Pfam" id="PF00534">
    <property type="entry name" value="Glycos_transf_1"/>
    <property type="match status" value="1"/>
</dbReference>
<dbReference type="GO" id="GO:0016757">
    <property type="term" value="F:glycosyltransferase activity"/>
    <property type="evidence" value="ECO:0007669"/>
    <property type="project" value="UniProtKB-KW"/>
</dbReference>
<dbReference type="PANTHER" id="PTHR45947">
    <property type="entry name" value="SULFOQUINOVOSYL TRANSFERASE SQD2"/>
    <property type="match status" value="1"/>
</dbReference>
<keyword evidence="4" id="KW-1185">Reference proteome</keyword>
<keyword evidence="3" id="KW-0808">Transferase</keyword>
<comment type="caution">
    <text evidence="3">The sequence shown here is derived from an EMBL/GenBank/DDBJ whole genome shotgun (WGS) entry which is preliminary data.</text>
</comment>
<dbReference type="PANTHER" id="PTHR45947:SF3">
    <property type="entry name" value="SULFOQUINOVOSYL TRANSFERASE SQD2"/>
    <property type="match status" value="1"/>
</dbReference>
<dbReference type="RefSeq" id="WP_167080943.1">
    <property type="nucleotide sequence ID" value="NZ_BAAADC010000001.1"/>
</dbReference>
<evidence type="ECO:0000259" key="2">
    <source>
        <dbReference type="Pfam" id="PF13439"/>
    </source>
</evidence>
<dbReference type="Pfam" id="PF13439">
    <property type="entry name" value="Glyco_transf_4"/>
    <property type="match status" value="1"/>
</dbReference>
<feature type="domain" description="Glycosyltransferase subfamily 4-like N-terminal" evidence="2">
    <location>
        <begin position="15"/>
        <end position="187"/>
    </location>
</feature>
<gene>
    <name evidence="3" type="ORF">FHS83_000701</name>
</gene>
<feature type="domain" description="Glycosyl transferase family 1" evidence="1">
    <location>
        <begin position="206"/>
        <end position="349"/>
    </location>
</feature>
<keyword evidence="3" id="KW-0328">Glycosyltransferase</keyword>
<dbReference type="InterPro" id="IPR028098">
    <property type="entry name" value="Glyco_trans_4-like_N"/>
</dbReference>
<dbReference type="Gene3D" id="3.40.50.2000">
    <property type="entry name" value="Glycogen Phosphorylase B"/>
    <property type="match status" value="2"/>
</dbReference>
<evidence type="ECO:0000313" key="4">
    <source>
        <dbReference type="Proteomes" id="UP000570514"/>
    </source>
</evidence>
<reference evidence="3 4" key="1">
    <citation type="submission" date="2020-03" db="EMBL/GenBank/DDBJ databases">
        <title>Genomic Encyclopedia of Type Strains, Phase IV (KMG-IV): sequencing the most valuable type-strain genomes for metagenomic binning, comparative biology and taxonomic classification.</title>
        <authorList>
            <person name="Goeker M."/>
        </authorList>
    </citation>
    <scope>NUCLEOTIDE SEQUENCE [LARGE SCALE GENOMIC DNA]</scope>
    <source>
        <strain evidence="3 4">DSM 19867</strain>
    </source>
</reference>
<dbReference type="AlphaFoldDB" id="A0A846MVJ1"/>
<dbReference type="Proteomes" id="UP000570514">
    <property type="component" value="Unassembled WGS sequence"/>
</dbReference>
<dbReference type="EMBL" id="JAASRM010000001">
    <property type="protein sequence ID" value="NIK87383.1"/>
    <property type="molecule type" value="Genomic_DNA"/>
</dbReference>
<dbReference type="InterPro" id="IPR001296">
    <property type="entry name" value="Glyco_trans_1"/>
</dbReference>